<keyword evidence="2" id="KW-0175">Coiled coil</keyword>
<feature type="coiled-coil region" evidence="2">
    <location>
        <begin position="94"/>
        <end position="161"/>
    </location>
</feature>
<evidence type="ECO:0000313" key="8">
    <source>
        <dbReference type="Proteomes" id="UP000027936"/>
    </source>
</evidence>
<protein>
    <submittedName>
        <fullName evidence="7">RND family efflux transporter, MFP subunit</fullName>
    </submittedName>
</protein>
<dbReference type="OrthoDB" id="9813047at2"/>
<dbReference type="Gene3D" id="2.40.30.170">
    <property type="match status" value="1"/>
</dbReference>
<dbReference type="Pfam" id="PF25954">
    <property type="entry name" value="Beta-barrel_RND_2"/>
    <property type="match status" value="1"/>
</dbReference>
<dbReference type="Gene3D" id="2.40.50.100">
    <property type="match status" value="2"/>
</dbReference>
<gene>
    <name evidence="7" type="ORF">M670_04622</name>
</gene>
<feature type="domain" description="CusB-like beta-barrel" evidence="5">
    <location>
        <begin position="278"/>
        <end position="341"/>
    </location>
</feature>
<dbReference type="PANTHER" id="PTHR30469">
    <property type="entry name" value="MULTIDRUG RESISTANCE PROTEIN MDTA"/>
    <property type="match status" value="1"/>
</dbReference>
<dbReference type="AlphaFoldDB" id="A0A072NER6"/>
<dbReference type="RefSeq" id="WP_051678359.1">
    <property type="nucleotide sequence ID" value="NZ_JJRY01000033.1"/>
</dbReference>
<dbReference type="PATRIC" id="fig|1348973.3.peg.4491"/>
<dbReference type="Gene3D" id="1.10.287.470">
    <property type="entry name" value="Helix hairpin bin"/>
    <property type="match status" value="3"/>
</dbReference>
<dbReference type="InterPro" id="IPR058637">
    <property type="entry name" value="YknX-like_C"/>
</dbReference>
<dbReference type="EMBL" id="JJRY01000033">
    <property type="protein sequence ID" value="KEF36169.1"/>
    <property type="molecule type" value="Genomic_DNA"/>
</dbReference>
<name>A0A072NER6_SCHAZ</name>
<accession>A0A072NER6</accession>
<evidence type="ECO:0000256" key="1">
    <source>
        <dbReference type="ARBA" id="ARBA00009477"/>
    </source>
</evidence>
<evidence type="ECO:0000259" key="5">
    <source>
        <dbReference type="Pfam" id="PF25954"/>
    </source>
</evidence>
<organism evidence="7 8">
    <name type="scientific">Schinkia azotoformans MEV2011</name>
    <dbReference type="NCBI Taxonomy" id="1348973"/>
    <lineage>
        <taxon>Bacteria</taxon>
        <taxon>Bacillati</taxon>
        <taxon>Bacillota</taxon>
        <taxon>Bacilli</taxon>
        <taxon>Bacillales</taxon>
        <taxon>Bacillaceae</taxon>
        <taxon>Calidifontibacillus/Schinkia group</taxon>
        <taxon>Schinkia</taxon>
    </lineage>
</organism>
<feature type="domain" description="YknX-like C-terminal permuted SH3-like" evidence="6">
    <location>
        <begin position="350"/>
        <end position="418"/>
    </location>
</feature>
<dbReference type="InterPro" id="IPR058792">
    <property type="entry name" value="Beta-barrel_RND_2"/>
</dbReference>
<dbReference type="PROSITE" id="PS51257">
    <property type="entry name" value="PROKAR_LIPOPROTEIN"/>
    <property type="match status" value="1"/>
</dbReference>
<comment type="similarity">
    <text evidence="1">Belongs to the membrane fusion protein (MFP) (TC 8.A.1) family.</text>
</comment>
<dbReference type="InterPro" id="IPR059052">
    <property type="entry name" value="HH_YbhG-like"/>
</dbReference>
<dbReference type="Pfam" id="PF25881">
    <property type="entry name" value="HH_YBHG"/>
    <property type="match status" value="1"/>
</dbReference>
<dbReference type="Proteomes" id="UP000027936">
    <property type="component" value="Unassembled WGS sequence"/>
</dbReference>
<proteinExistence type="inferred from homology"/>
<sequence>MISKKTNAISAIGLSLFLLVGCNAEPAVTKEDSKVVAVEAVKKEKGVEYSRLSGTLTPEEETIISFEIGGNIKSLQFDEGQFVNSGDVLANLDRRDYELQLEKANAAIQSSNASLSAAEASLEEATNGARIQERTQAKLNVDRTEEAYKNATADYERMKKLFETGAISSQALEGAKFNYINAEASYESAKLAYSLIEEGVRPEKEKQIKAGVNQAQAGLLNAQVSKEQAQLALAKTSLKAPFSGVITAKLASIGELVGPGAPVYKISQIDTLRVLLPVPDYQIAEWEKGKEVSVDLYGEKKQGKVSNVFPSTNQNTGTISVEVEIPNKDHKWFPGQVVKAETKLKEQVGLFVPIEAVISTGTNNKPYVFLLQDGKAVKTEVTIGKLFDNKLEITSGLSEQDQVITKGADRLFDGDSVTARQNEGTNKP</sequence>
<dbReference type="GO" id="GO:0015562">
    <property type="term" value="F:efflux transmembrane transporter activity"/>
    <property type="evidence" value="ECO:0007669"/>
    <property type="project" value="TreeGrafter"/>
</dbReference>
<reference evidence="7 8" key="1">
    <citation type="submission" date="2014-04" db="EMBL/GenBank/DDBJ databases">
        <title>Draft genome sequence of Bacillus azotoformans MEV2011, a (co-) denitrifying strain unable to grow in the presence of oxygen.</title>
        <authorList>
            <person name="Nielsen M."/>
            <person name="Schreiber L."/>
            <person name="Finster K."/>
            <person name="Schramm A."/>
        </authorList>
    </citation>
    <scope>NUCLEOTIDE SEQUENCE [LARGE SCALE GENOMIC DNA]</scope>
    <source>
        <strain evidence="7 8">MEV2011</strain>
    </source>
</reference>
<dbReference type="InterPro" id="IPR006143">
    <property type="entry name" value="RND_pump_MFP"/>
</dbReference>
<dbReference type="SUPFAM" id="SSF111369">
    <property type="entry name" value="HlyD-like secretion proteins"/>
    <property type="match status" value="3"/>
</dbReference>
<evidence type="ECO:0000313" key="7">
    <source>
        <dbReference type="EMBL" id="KEF36169.1"/>
    </source>
</evidence>
<comment type="caution">
    <text evidence="7">The sequence shown here is derived from an EMBL/GenBank/DDBJ whole genome shotgun (WGS) entry which is preliminary data.</text>
</comment>
<evidence type="ECO:0000259" key="6">
    <source>
        <dbReference type="Pfam" id="PF25989"/>
    </source>
</evidence>
<dbReference type="Gene3D" id="2.40.420.20">
    <property type="match status" value="1"/>
</dbReference>
<feature type="chain" id="PRO_5039427989" evidence="3">
    <location>
        <begin position="27"/>
        <end position="428"/>
    </location>
</feature>
<dbReference type="GO" id="GO:1990281">
    <property type="term" value="C:efflux pump complex"/>
    <property type="evidence" value="ECO:0007669"/>
    <property type="project" value="TreeGrafter"/>
</dbReference>
<feature type="domain" description="YbhG-like alpha-helical hairpin" evidence="4">
    <location>
        <begin position="92"/>
        <end position="223"/>
    </location>
</feature>
<evidence type="ECO:0000256" key="3">
    <source>
        <dbReference type="SAM" id="SignalP"/>
    </source>
</evidence>
<evidence type="ECO:0000256" key="2">
    <source>
        <dbReference type="SAM" id="Coils"/>
    </source>
</evidence>
<dbReference type="Pfam" id="PF25989">
    <property type="entry name" value="YknX_C"/>
    <property type="match status" value="1"/>
</dbReference>
<feature type="signal peptide" evidence="3">
    <location>
        <begin position="1"/>
        <end position="26"/>
    </location>
</feature>
<evidence type="ECO:0000259" key="4">
    <source>
        <dbReference type="Pfam" id="PF25881"/>
    </source>
</evidence>
<keyword evidence="3" id="KW-0732">Signal</keyword>
<dbReference type="NCBIfam" id="TIGR01730">
    <property type="entry name" value="RND_mfp"/>
    <property type="match status" value="1"/>
</dbReference>